<keyword evidence="7 8" id="KW-0349">Heme</keyword>
<evidence type="ECO:0008006" key="12">
    <source>
        <dbReference type="Google" id="ProtNLM"/>
    </source>
</evidence>
<keyword evidence="9" id="KW-1133">Transmembrane helix</keyword>
<comment type="subcellular location">
    <subcellularLocation>
        <location evidence="1">Membrane</location>
    </subcellularLocation>
</comment>
<keyword evidence="6 9" id="KW-0472">Membrane</keyword>
<evidence type="ECO:0000256" key="3">
    <source>
        <dbReference type="ARBA" id="ARBA00022723"/>
    </source>
</evidence>
<evidence type="ECO:0000256" key="5">
    <source>
        <dbReference type="ARBA" id="ARBA00023004"/>
    </source>
</evidence>
<name>A0AAD9JR69_9ANNE</name>
<dbReference type="PRINTS" id="PR00385">
    <property type="entry name" value="P450"/>
</dbReference>
<dbReference type="EMBL" id="JAODUP010000208">
    <property type="protein sequence ID" value="KAK2156660.1"/>
    <property type="molecule type" value="Genomic_DNA"/>
</dbReference>
<dbReference type="GO" id="GO:0005737">
    <property type="term" value="C:cytoplasm"/>
    <property type="evidence" value="ECO:0007669"/>
    <property type="project" value="TreeGrafter"/>
</dbReference>
<dbReference type="InterPro" id="IPR002401">
    <property type="entry name" value="Cyt_P450_E_grp-I"/>
</dbReference>
<keyword evidence="3 7" id="KW-0479">Metal-binding</keyword>
<evidence type="ECO:0000256" key="1">
    <source>
        <dbReference type="ARBA" id="ARBA00004370"/>
    </source>
</evidence>
<protein>
    <recommendedName>
        <fullName evidence="12">Cytochrome P450</fullName>
    </recommendedName>
</protein>
<keyword evidence="9" id="KW-0812">Transmembrane</keyword>
<dbReference type="InterPro" id="IPR036396">
    <property type="entry name" value="Cyt_P450_sf"/>
</dbReference>
<dbReference type="Pfam" id="PF00067">
    <property type="entry name" value="p450"/>
    <property type="match status" value="1"/>
</dbReference>
<evidence type="ECO:0000256" key="4">
    <source>
        <dbReference type="ARBA" id="ARBA00023002"/>
    </source>
</evidence>
<dbReference type="InterPro" id="IPR017972">
    <property type="entry name" value="Cyt_P450_CS"/>
</dbReference>
<evidence type="ECO:0000256" key="2">
    <source>
        <dbReference type="ARBA" id="ARBA00010617"/>
    </source>
</evidence>
<comment type="similarity">
    <text evidence="2 8">Belongs to the cytochrome P450 family.</text>
</comment>
<evidence type="ECO:0000313" key="11">
    <source>
        <dbReference type="Proteomes" id="UP001208570"/>
    </source>
</evidence>
<dbReference type="GO" id="GO:0006805">
    <property type="term" value="P:xenobiotic metabolic process"/>
    <property type="evidence" value="ECO:0007669"/>
    <property type="project" value="TreeGrafter"/>
</dbReference>
<evidence type="ECO:0000256" key="9">
    <source>
        <dbReference type="SAM" id="Phobius"/>
    </source>
</evidence>
<proteinExistence type="inferred from homology"/>
<dbReference type="PANTHER" id="PTHR24300">
    <property type="entry name" value="CYTOCHROME P450 508A4-RELATED"/>
    <property type="match status" value="1"/>
</dbReference>
<dbReference type="PANTHER" id="PTHR24300:SF403">
    <property type="entry name" value="CYTOCHROME P450 306A1"/>
    <property type="match status" value="1"/>
</dbReference>
<dbReference type="AlphaFoldDB" id="A0AAD9JR69"/>
<dbReference type="InterPro" id="IPR050182">
    <property type="entry name" value="Cytochrome_P450_fam2"/>
</dbReference>
<evidence type="ECO:0000256" key="6">
    <source>
        <dbReference type="ARBA" id="ARBA00023136"/>
    </source>
</evidence>
<evidence type="ECO:0000313" key="10">
    <source>
        <dbReference type="EMBL" id="KAK2156660.1"/>
    </source>
</evidence>
<dbReference type="GO" id="GO:0005506">
    <property type="term" value="F:iron ion binding"/>
    <property type="evidence" value="ECO:0007669"/>
    <property type="project" value="InterPro"/>
</dbReference>
<keyword evidence="8" id="KW-0503">Monooxygenase</keyword>
<dbReference type="PROSITE" id="PS00086">
    <property type="entry name" value="CYTOCHROME_P450"/>
    <property type="match status" value="1"/>
</dbReference>
<dbReference type="GO" id="GO:0008395">
    <property type="term" value="F:steroid hydroxylase activity"/>
    <property type="evidence" value="ECO:0007669"/>
    <property type="project" value="TreeGrafter"/>
</dbReference>
<evidence type="ECO:0000256" key="7">
    <source>
        <dbReference type="PIRSR" id="PIRSR602401-1"/>
    </source>
</evidence>
<gene>
    <name evidence="10" type="ORF">LSH36_208g04095</name>
</gene>
<feature type="transmembrane region" description="Helical" evidence="9">
    <location>
        <begin position="12"/>
        <end position="30"/>
    </location>
</feature>
<comment type="caution">
    <text evidence="10">The sequence shown here is derived from an EMBL/GenBank/DDBJ whole genome shotgun (WGS) entry which is preliminary data.</text>
</comment>
<dbReference type="Proteomes" id="UP001208570">
    <property type="component" value="Unassembled WGS sequence"/>
</dbReference>
<keyword evidence="11" id="KW-1185">Reference proteome</keyword>
<dbReference type="GO" id="GO:0006082">
    <property type="term" value="P:organic acid metabolic process"/>
    <property type="evidence" value="ECO:0007669"/>
    <property type="project" value="TreeGrafter"/>
</dbReference>
<dbReference type="InterPro" id="IPR001128">
    <property type="entry name" value="Cyt_P450"/>
</dbReference>
<reference evidence="10" key="1">
    <citation type="journal article" date="2023" name="Mol. Biol. Evol.">
        <title>Third-Generation Sequencing Reveals the Adaptive Role of the Epigenome in Three Deep-Sea Polychaetes.</title>
        <authorList>
            <person name="Perez M."/>
            <person name="Aroh O."/>
            <person name="Sun Y."/>
            <person name="Lan Y."/>
            <person name="Juniper S.K."/>
            <person name="Young C.R."/>
            <person name="Angers B."/>
            <person name="Qian P.Y."/>
        </authorList>
    </citation>
    <scope>NUCLEOTIDE SEQUENCE</scope>
    <source>
        <strain evidence="10">P08H-3</strain>
    </source>
</reference>
<dbReference type="PRINTS" id="PR01686">
    <property type="entry name" value="EP450ICYP2D"/>
</dbReference>
<sequence>MSQVLFDTPIYNPTLWVIAAIIFILAYNYLTKESWKNLPPGPPALPLIGSLPFLGWLDIREPLRKLARKYGDVFTIYLGPTRVVILNGYDAIWDAFVKHANVFSGRPNNYISKKLTKGHGILSSDGPFWREQRRYSLHILRDFGFGRPILEQRILEEIHFLMTELDKNIGKPFYPQPLLQMSVANVIMAILFGHRMDYEAPAFIEYMEIINRTFKVIGNNGIINIFPAVRFLPGDIFGLKQLEKDFDYMRSIYKQKISERKQGGKECKERSDFVTVYLEKIQEEKDVKDSSFTEEQLLGLCLDLFAAGTETTSATLTWAIIFLSLNQDVQDEISEEIDRLIGNKTLPSMHHRLNLPFTEACILEIQRLSDIIPLGAPHAVTEDVQFRGYFIPRGTVVLPNMYSVHMDPELWPEPEKFKPGRFLDKGKKVDKRELIPFSVGKRVCLGESLAKTELFLYLTSMMRRFRFRLAPGYPKPNMKGHPGVTNVPKRFHVVVEARSQT</sequence>
<organism evidence="10 11">
    <name type="scientific">Paralvinella palmiformis</name>
    <dbReference type="NCBI Taxonomy" id="53620"/>
    <lineage>
        <taxon>Eukaryota</taxon>
        <taxon>Metazoa</taxon>
        <taxon>Spiralia</taxon>
        <taxon>Lophotrochozoa</taxon>
        <taxon>Annelida</taxon>
        <taxon>Polychaeta</taxon>
        <taxon>Sedentaria</taxon>
        <taxon>Canalipalpata</taxon>
        <taxon>Terebellida</taxon>
        <taxon>Terebelliformia</taxon>
        <taxon>Alvinellidae</taxon>
        <taxon>Paralvinella</taxon>
    </lineage>
</organism>
<accession>A0AAD9JR69</accession>
<dbReference type="GO" id="GO:0020037">
    <property type="term" value="F:heme binding"/>
    <property type="evidence" value="ECO:0007669"/>
    <property type="project" value="InterPro"/>
</dbReference>
<dbReference type="FunFam" id="1.10.630.10:FF:000004">
    <property type="entry name" value="cytochrome P450 2D15 isoform X1"/>
    <property type="match status" value="1"/>
</dbReference>
<comment type="cofactor">
    <cofactor evidence="7">
        <name>heme</name>
        <dbReference type="ChEBI" id="CHEBI:30413"/>
    </cofactor>
</comment>
<keyword evidence="5 7" id="KW-0408">Iron</keyword>
<dbReference type="PRINTS" id="PR00463">
    <property type="entry name" value="EP450I"/>
</dbReference>
<dbReference type="Gene3D" id="1.10.630.10">
    <property type="entry name" value="Cytochrome P450"/>
    <property type="match status" value="1"/>
</dbReference>
<dbReference type="GO" id="GO:0016712">
    <property type="term" value="F:oxidoreductase activity, acting on paired donors, with incorporation or reduction of molecular oxygen, reduced flavin or flavoprotein as one donor, and incorporation of one atom of oxygen"/>
    <property type="evidence" value="ECO:0007669"/>
    <property type="project" value="InterPro"/>
</dbReference>
<feature type="binding site" description="axial binding residue" evidence="7">
    <location>
        <position position="444"/>
    </location>
    <ligand>
        <name>heme</name>
        <dbReference type="ChEBI" id="CHEBI:30413"/>
    </ligand>
    <ligandPart>
        <name>Fe</name>
        <dbReference type="ChEBI" id="CHEBI:18248"/>
    </ligandPart>
</feature>
<dbReference type="GO" id="GO:0016020">
    <property type="term" value="C:membrane"/>
    <property type="evidence" value="ECO:0007669"/>
    <property type="project" value="UniProtKB-SubCell"/>
</dbReference>
<dbReference type="InterPro" id="IPR008069">
    <property type="entry name" value="Cyt_P450_E_grp-I_CYP2D-like"/>
</dbReference>
<dbReference type="SUPFAM" id="SSF48264">
    <property type="entry name" value="Cytochrome P450"/>
    <property type="match status" value="1"/>
</dbReference>
<keyword evidence="4 8" id="KW-0560">Oxidoreductase</keyword>
<evidence type="ECO:0000256" key="8">
    <source>
        <dbReference type="RuleBase" id="RU000461"/>
    </source>
</evidence>